<name>A0A6M0RBR9_9CLOT</name>
<evidence type="ECO:0000256" key="1">
    <source>
        <dbReference type="SAM" id="Phobius"/>
    </source>
</evidence>
<proteinExistence type="predicted"/>
<reference evidence="2 3" key="1">
    <citation type="submission" date="2019-04" db="EMBL/GenBank/DDBJ databases">
        <title>Genome sequencing of Clostridium botulinum Groups I-IV and Clostridium butyricum.</title>
        <authorList>
            <person name="Brunt J."/>
            <person name="Van Vliet A.H.M."/>
            <person name="Stringer S.C."/>
            <person name="Carter A.T."/>
            <person name="Peck M.W."/>
        </authorList>
    </citation>
    <scope>NUCLEOTIDE SEQUENCE [LARGE SCALE GENOMIC DNA]</scope>
    <source>
        <strain evidence="2 3">IFR 18/094</strain>
    </source>
</reference>
<keyword evidence="1" id="KW-1133">Transmembrane helix</keyword>
<evidence type="ECO:0000313" key="3">
    <source>
        <dbReference type="Proteomes" id="UP000473885"/>
    </source>
</evidence>
<gene>
    <name evidence="2" type="ORF">FDF74_08470</name>
</gene>
<evidence type="ECO:0000313" key="2">
    <source>
        <dbReference type="EMBL" id="NEZ47237.1"/>
    </source>
</evidence>
<protein>
    <submittedName>
        <fullName evidence="2">Transposase</fullName>
    </submittedName>
</protein>
<dbReference type="AlphaFoldDB" id="A0A6M0RBR9"/>
<sequence length="84" mass="9845">MKKTKRGNYIKNTSKIIIKKIRTNINKCISSIIVSLISTLITKLVFSKNIPTNYTRIKSIKSNDVYFLLLSAMILFTYYYLHKH</sequence>
<keyword evidence="1" id="KW-0472">Membrane</keyword>
<keyword evidence="1" id="KW-0812">Transmembrane</keyword>
<dbReference type="Proteomes" id="UP000473885">
    <property type="component" value="Unassembled WGS sequence"/>
</dbReference>
<organism evidence="2 3">
    <name type="scientific">Clostridium niameyense</name>
    <dbReference type="NCBI Taxonomy" id="1622073"/>
    <lineage>
        <taxon>Bacteria</taxon>
        <taxon>Bacillati</taxon>
        <taxon>Bacillota</taxon>
        <taxon>Clostridia</taxon>
        <taxon>Eubacteriales</taxon>
        <taxon>Clostridiaceae</taxon>
        <taxon>Clostridium</taxon>
    </lineage>
</organism>
<accession>A0A6M0RBR9</accession>
<comment type="caution">
    <text evidence="2">The sequence shown here is derived from an EMBL/GenBank/DDBJ whole genome shotgun (WGS) entry which is preliminary data.</text>
</comment>
<dbReference type="RefSeq" id="WP_163249318.1">
    <property type="nucleotide sequence ID" value="NZ_SXDP01000006.1"/>
</dbReference>
<keyword evidence="3" id="KW-1185">Reference proteome</keyword>
<feature type="transmembrane region" description="Helical" evidence="1">
    <location>
        <begin position="25"/>
        <end position="45"/>
    </location>
</feature>
<dbReference type="EMBL" id="SXDP01000006">
    <property type="protein sequence ID" value="NEZ47237.1"/>
    <property type="molecule type" value="Genomic_DNA"/>
</dbReference>
<feature type="transmembrane region" description="Helical" evidence="1">
    <location>
        <begin position="65"/>
        <end position="81"/>
    </location>
</feature>